<name>A0A6M4A5Z2_9BURK</name>
<feature type="transmembrane region" description="Helical" evidence="6">
    <location>
        <begin position="63"/>
        <end position="81"/>
    </location>
</feature>
<evidence type="ECO:0000256" key="6">
    <source>
        <dbReference type="SAM" id="Phobius"/>
    </source>
</evidence>
<evidence type="ECO:0000313" key="8">
    <source>
        <dbReference type="EMBL" id="QJQ06575.1"/>
    </source>
</evidence>
<accession>A0A6M4A5Z2</accession>
<evidence type="ECO:0000256" key="5">
    <source>
        <dbReference type="ARBA" id="ARBA00023136"/>
    </source>
</evidence>
<dbReference type="InterPro" id="IPR000620">
    <property type="entry name" value="EamA_dom"/>
</dbReference>
<feature type="transmembrane region" description="Helical" evidence="6">
    <location>
        <begin position="234"/>
        <end position="253"/>
    </location>
</feature>
<feature type="transmembrane region" description="Helical" evidence="6">
    <location>
        <begin position="292"/>
        <end position="310"/>
    </location>
</feature>
<evidence type="ECO:0000313" key="9">
    <source>
        <dbReference type="Proteomes" id="UP000274350"/>
    </source>
</evidence>
<dbReference type="OrthoDB" id="7216522at2"/>
<keyword evidence="9" id="KW-1185">Reference proteome</keyword>
<organism evidence="8 9">
    <name type="scientific">Undibacterium piscinae</name>
    <dbReference type="NCBI Taxonomy" id="2495591"/>
    <lineage>
        <taxon>Bacteria</taxon>
        <taxon>Pseudomonadati</taxon>
        <taxon>Pseudomonadota</taxon>
        <taxon>Betaproteobacteria</taxon>
        <taxon>Burkholderiales</taxon>
        <taxon>Oxalobacteraceae</taxon>
        <taxon>Undibacterium</taxon>
    </lineage>
</organism>
<keyword evidence="3 6" id="KW-0812">Transmembrane</keyword>
<feature type="transmembrane region" description="Helical" evidence="6">
    <location>
        <begin position="125"/>
        <end position="144"/>
    </location>
</feature>
<dbReference type="PANTHER" id="PTHR32322">
    <property type="entry name" value="INNER MEMBRANE TRANSPORTER"/>
    <property type="match status" value="1"/>
</dbReference>
<feature type="domain" description="EamA" evidence="7">
    <location>
        <begin position="3"/>
        <end position="140"/>
    </location>
</feature>
<dbReference type="KEGG" id="upi:EJG51_012810"/>
<dbReference type="InterPro" id="IPR037185">
    <property type="entry name" value="EmrE-like"/>
</dbReference>
<feature type="transmembrane region" description="Helical" evidence="6">
    <location>
        <begin position="195"/>
        <end position="214"/>
    </location>
</feature>
<sequence>MLSGVLAALGAGLLWGLVFVTPLLLPDYPGTMLSFGRYLAFGLIALIPAWFDRRRMTGLRRQDWIAALKLALVGNVIYYATLASAIQLADAPLPTMLIGTLPVVIAICSNWSPHDSSERIAWSKLIMPLLIIFIGLMLVNAAELRHLDGKRSLADYGRGALLALVAVAAWTWYPIMNSRYMKVYTHISSTTWATAQGLATLPLALSGMALSWIFPAIAGGDSYAFPFGPQPEKFILVMLALGLLASWMGTLLWNHASQKLPTSLAGQLIVFETLAALLYTFIYRGSFPGPQILAGIILLCAGVTLAVRAFRPAK</sequence>
<dbReference type="AlphaFoldDB" id="A0A6M4A5Z2"/>
<comment type="similarity">
    <text evidence="2">Belongs to the EamA transporter family.</text>
</comment>
<gene>
    <name evidence="8" type="ORF">EJG51_012810</name>
</gene>
<proteinExistence type="inferred from homology"/>
<evidence type="ECO:0000256" key="3">
    <source>
        <dbReference type="ARBA" id="ARBA00022692"/>
    </source>
</evidence>
<evidence type="ECO:0000259" key="7">
    <source>
        <dbReference type="Pfam" id="PF00892"/>
    </source>
</evidence>
<dbReference type="EMBL" id="CP051152">
    <property type="protein sequence ID" value="QJQ06575.1"/>
    <property type="molecule type" value="Genomic_DNA"/>
</dbReference>
<evidence type="ECO:0000256" key="4">
    <source>
        <dbReference type="ARBA" id="ARBA00022989"/>
    </source>
</evidence>
<dbReference type="GO" id="GO:0016020">
    <property type="term" value="C:membrane"/>
    <property type="evidence" value="ECO:0007669"/>
    <property type="project" value="UniProtKB-SubCell"/>
</dbReference>
<dbReference type="PANTHER" id="PTHR32322:SF2">
    <property type="entry name" value="EAMA DOMAIN-CONTAINING PROTEIN"/>
    <property type="match status" value="1"/>
</dbReference>
<protein>
    <submittedName>
        <fullName evidence="8">DMT family transporter</fullName>
    </submittedName>
</protein>
<evidence type="ECO:0000256" key="2">
    <source>
        <dbReference type="ARBA" id="ARBA00007362"/>
    </source>
</evidence>
<comment type="subcellular location">
    <subcellularLocation>
        <location evidence="1">Membrane</location>
        <topology evidence="1">Multi-pass membrane protein</topology>
    </subcellularLocation>
</comment>
<reference evidence="8 9" key="1">
    <citation type="journal article" date="2019" name="Int. J. Syst. Evol. Microbiol.">
        <title>Undibacterium piscinae sp. nov., isolated from Korean shiner intestine.</title>
        <authorList>
            <person name="Lee S.Y."/>
            <person name="Kang W."/>
            <person name="Kim P.S."/>
            <person name="Kim H.S."/>
            <person name="Sung H."/>
            <person name="Shin N.R."/>
            <person name="Whon T.W."/>
            <person name="Yun J.H."/>
            <person name="Lee J.Y."/>
            <person name="Lee J.Y."/>
            <person name="Jung M.J."/>
            <person name="Jeong Y.S."/>
            <person name="Tak E.J."/>
            <person name="Han J.E."/>
            <person name="Hyun D.W."/>
            <person name="Kang M.S."/>
            <person name="Lee K.E."/>
            <person name="Lee B.H."/>
            <person name="Bae J.W."/>
        </authorList>
    </citation>
    <scope>NUCLEOTIDE SEQUENCE [LARGE SCALE GENOMIC DNA]</scope>
    <source>
        <strain evidence="8 9">S11R28</strain>
    </source>
</reference>
<feature type="transmembrane region" description="Helical" evidence="6">
    <location>
        <begin position="30"/>
        <end position="51"/>
    </location>
</feature>
<dbReference type="SUPFAM" id="SSF103481">
    <property type="entry name" value="Multidrug resistance efflux transporter EmrE"/>
    <property type="match status" value="1"/>
</dbReference>
<dbReference type="Proteomes" id="UP000274350">
    <property type="component" value="Chromosome"/>
</dbReference>
<evidence type="ECO:0000256" key="1">
    <source>
        <dbReference type="ARBA" id="ARBA00004141"/>
    </source>
</evidence>
<keyword evidence="5 6" id="KW-0472">Membrane</keyword>
<dbReference type="Pfam" id="PF00892">
    <property type="entry name" value="EamA"/>
    <property type="match status" value="1"/>
</dbReference>
<dbReference type="InterPro" id="IPR050638">
    <property type="entry name" value="AA-Vitamin_Transporters"/>
</dbReference>
<keyword evidence="4 6" id="KW-1133">Transmembrane helix</keyword>
<feature type="transmembrane region" description="Helical" evidence="6">
    <location>
        <begin position="265"/>
        <end position="286"/>
    </location>
</feature>
<feature type="transmembrane region" description="Helical" evidence="6">
    <location>
        <begin position="93"/>
        <end position="113"/>
    </location>
</feature>
<feature type="transmembrane region" description="Helical" evidence="6">
    <location>
        <begin position="156"/>
        <end position="175"/>
    </location>
</feature>